<keyword evidence="2" id="KW-1185">Reference proteome</keyword>
<evidence type="ECO:0000313" key="1">
    <source>
        <dbReference type="EMBL" id="KAF4646888.1"/>
    </source>
</evidence>
<reference evidence="1 2" key="1">
    <citation type="submission" date="2020-04" db="EMBL/GenBank/DDBJ databases">
        <title>Perkinsus chesapeaki whole genome sequence.</title>
        <authorList>
            <person name="Bogema D.R."/>
        </authorList>
    </citation>
    <scope>NUCLEOTIDE SEQUENCE [LARGE SCALE GENOMIC DNA]</scope>
    <source>
        <strain evidence="1">ATCC PRA-425</strain>
    </source>
</reference>
<gene>
    <name evidence="1" type="ORF">FOL47_005517</name>
</gene>
<organism evidence="1 2">
    <name type="scientific">Perkinsus chesapeaki</name>
    <name type="common">Clam parasite</name>
    <name type="synonym">Perkinsus andrewsi</name>
    <dbReference type="NCBI Taxonomy" id="330153"/>
    <lineage>
        <taxon>Eukaryota</taxon>
        <taxon>Sar</taxon>
        <taxon>Alveolata</taxon>
        <taxon>Perkinsozoa</taxon>
        <taxon>Perkinsea</taxon>
        <taxon>Perkinsida</taxon>
        <taxon>Perkinsidae</taxon>
        <taxon>Perkinsus</taxon>
    </lineage>
</organism>
<feature type="non-terminal residue" evidence="1">
    <location>
        <position position="1"/>
    </location>
</feature>
<accession>A0A7J6KIC2</accession>
<evidence type="ECO:0000313" key="2">
    <source>
        <dbReference type="Proteomes" id="UP000591131"/>
    </source>
</evidence>
<sequence>DRIAILPLRVCGERFSKVESSRSSTWRERAALLSIIHNNQGLLSGKVVAVTDNANVGKHWHSVETEFGIGSYLTKWQTYQRCVHLTTWAERGSLPAIADAIARSLETPSTSSPKPTVHLCHATNCGLAADGDDIEQKHAFLPSFTPATFMRDVFSAWRSKVSNLLFPVHDDDIDALQWLANAQSQCPEIQRLRD</sequence>
<dbReference type="AlphaFoldDB" id="A0A7J6KIC2"/>
<dbReference type="EMBL" id="JAAPAO010003030">
    <property type="protein sequence ID" value="KAF4646888.1"/>
    <property type="molecule type" value="Genomic_DNA"/>
</dbReference>
<feature type="non-terminal residue" evidence="1">
    <location>
        <position position="194"/>
    </location>
</feature>
<proteinExistence type="predicted"/>
<name>A0A7J6KIC2_PERCH</name>
<protein>
    <submittedName>
        <fullName evidence="1">Uncharacterized protein</fullName>
    </submittedName>
</protein>
<comment type="caution">
    <text evidence="1">The sequence shown here is derived from an EMBL/GenBank/DDBJ whole genome shotgun (WGS) entry which is preliminary data.</text>
</comment>
<dbReference type="Proteomes" id="UP000591131">
    <property type="component" value="Unassembled WGS sequence"/>
</dbReference>